<evidence type="ECO:0000256" key="5">
    <source>
        <dbReference type="SAM" id="MobiDB-lite"/>
    </source>
</evidence>
<feature type="region of interest" description="Disordered" evidence="5">
    <location>
        <begin position="241"/>
        <end position="268"/>
    </location>
</feature>
<gene>
    <name evidence="7" type="ORF">AAV99_04285</name>
</gene>
<dbReference type="InterPro" id="IPR008816">
    <property type="entry name" value="Gly_zipper_2TM_dom"/>
</dbReference>
<evidence type="ECO:0000256" key="1">
    <source>
        <dbReference type="ARBA" id="ARBA00004459"/>
    </source>
</evidence>
<dbReference type="Pfam" id="PF05433">
    <property type="entry name" value="Rick_17kDa_Anti"/>
    <property type="match status" value="1"/>
</dbReference>
<dbReference type="PROSITE" id="PS00018">
    <property type="entry name" value="EF_HAND_1"/>
    <property type="match status" value="1"/>
</dbReference>
<proteinExistence type="inferred from homology"/>
<keyword evidence="4" id="KW-0449">Lipoprotein</keyword>
<sequence length="268" mass="29267">MEQIDGRYDGAWEGEWSGEDTWRGEWTGTYTDAQGHTIDATYHGVFTGDHHFVSEEGHSLSHDGHGWREHHGRHGLHDGAHGRGNGPRFAYTAAERDQWLTDCQYLMADGGGYEDRRDRNGRLIGGLLGAVVGGVAGNRIAGGDRLLGTVAGAGLGGLAGAAIGSVLDGDGDGELSRNELWATRYCDAYLRRHELGGGEFGYGQQIRLVPVATHSQGRHGHRHNEDCQTCREVVTEEWIEIERPAPRPRPRPTPRPAPRPEGKLTPLS</sequence>
<comment type="similarity">
    <text evidence="2">Belongs to the rickettsiale 17 kDa surface antigen family.</text>
</comment>
<accession>A0A0H0XWQ3</accession>
<name>A0A0H0XWQ3_9SPHN</name>
<evidence type="ECO:0000256" key="3">
    <source>
        <dbReference type="ARBA" id="ARBA00015281"/>
    </source>
</evidence>
<evidence type="ECO:0000313" key="8">
    <source>
        <dbReference type="Proteomes" id="UP000053455"/>
    </source>
</evidence>
<dbReference type="Proteomes" id="UP000053455">
    <property type="component" value="Unassembled WGS sequence"/>
</dbReference>
<dbReference type="EMBL" id="LBHU01000001">
    <property type="protein sequence ID" value="KLI64750.1"/>
    <property type="molecule type" value="Genomic_DNA"/>
</dbReference>
<reference evidence="7 8" key="1">
    <citation type="submission" date="2015-04" db="EMBL/GenBank/DDBJ databases">
        <title>The draft genome sequence of Erythrobacter marinus HWDM-33.</title>
        <authorList>
            <person name="Zhuang L."/>
            <person name="Liu Y."/>
            <person name="Shao Z."/>
        </authorList>
    </citation>
    <scope>NUCLEOTIDE SEQUENCE [LARGE SCALE GENOMIC DNA]</scope>
    <source>
        <strain evidence="7 8">HWDM-33</strain>
    </source>
</reference>
<evidence type="ECO:0000313" key="7">
    <source>
        <dbReference type="EMBL" id="KLI64750.1"/>
    </source>
</evidence>
<evidence type="ECO:0000256" key="4">
    <source>
        <dbReference type="ARBA" id="ARBA00023288"/>
    </source>
</evidence>
<dbReference type="GO" id="GO:0009279">
    <property type="term" value="C:cell outer membrane"/>
    <property type="evidence" value="ECO:0007669"/>
    <property type="project" value="UniProtKB-SubCell"/>
</dbReference>
<comment type="caution">
    <text evidence="7">The sequence shown here is derived from an EMBL/GenBank/DDBJ whole genome shotgun (WGS) entry which is preliminary data.</text>
</comment>
<evidence type="ECO:0000259" key="6">
    <source>
        <dbReference type="Pfam" id="PF05433"/>
    </source>
</evidence>
<protein>
    <recommendedName>
        <fullName evidence="3">17 kDa surface antigen</fullName>
    </recommendedName>
</protein>
<feature type="domain" description="Glycine zipper 2TM" evidence="6">
    <location>
        <begin position="124"/>
        <end position="164"/>
    </location>
</feature>
<dbReference type="InterPro" id="IPR018247">
    <property type="entry name" value="EF_Hand_1_Ca_BS"/>
</dbReference>
<evidence type="ECO:0000256" key="2">
    <source>
        <dbReference type="ARBA" id="ARBA00008681"/>
    </source>
</evidence>
<dbReference type="STRING" id="874156.GCA_001021555_00420"/>
<keyword evidence="8" id="KW-1185">Reference proteome</keyword>
<organism evidence="7 8">
    <name type="scientific">Aurantiacibacter marinus</name>
    <dbReference type="NCBI Taxonomy" id="874156"/>
    <lineage>
        <taxon>Bacteria</taxon>
        <taxon>Pseudomonadati</taxon>
        <taxon>Pseudomonadota</taxon>
        <taxon>Alphaproteobacteria</taxon>
        <taxon>Sphingomonadales</taxon>
        <taxon>Erythrobacteraceae</taxon>
        <taxon>Aurantiacibacter</taxon>
    </lineage>
</organism>
<dbReference type="AlphaFoldDB" id="A0A0H0XWQ3"/>
<comment type="subcellular location">
    <subcellularLocation>
        <location evidence="1">Cell outer membrane</location>
        <topology evidence="1">Lipid-anchor</topology>
    </subcellularLocation>
</comment>
<dbReference type="PATRIC" id="fig|874156.12.peg.890"/>